<dbReference type="GO" id="GO:2001070">
    <property type="term" value="F:starch binding"/>
    <property type="evidence" value="ECO:0007669"/>
    <property type="project" value="InterPro"/>
</dbReference>
<dbReference type="SUPFAM" id="SSF46785">
    <property type="entry name" value="Winged helix' DNA-binding domain"/>
    <property type="match status" value="1"/>
</dbReference>
<dbReference type="PROSITE" id="PS50961">
    <property type="entry name" value="HTH_LA"/>
    <property type="match status" value="1"/>
</dbReference>
<evidence type="ECO:0000256" key="4">
    <source>
        <dbReference type="ARBA" id="ARBA00022729"/>
    </source>
</evidence>
<dbReference type="Pfam" id="PF00723">
    <property type="entry name" value="Glyco_hydro_15"/>
    <property type="match status" value="1"/>
</dbReference>
<keyword evidence="7" id="KW-0325">Glycoprotein</keyword>
<evidence type="ECO:0000256" key="3">
    <source>
        <dbReference type="ARBA" id="ARBA00012593"/>
    </source>
</evidence>
<dbReference type="Proteomes" id="UP000383932">
    <property type="component" value="Unassembled WGS sequence"/>
</dbReference>
<dbReference type="InterPro" id="IPR008928">
    <property type="entry name" value="6-hairpin_glycosidase_sf"/>
</dbReference>
<dbReference type="InterPro" id="IPR002044">
    <property type="entry name" value="CBM20"/>
</dbReference>
<dbReference type="SMART" id="SM00715">
    <property type="entry name" value="LA"/>
    <property type="match status" value="1"/>
</dbReference>
<feature type="region of interest" description="Disordered" evidence="14">
    <location>
        <begin position="865"/>
        <end position="888"/>
    </location>
</feature>
<dbReference type="Gene3D" id="1.10.10.10">
    <property type="entry name" value="Winged helix-like DNA-binding domain superfamily/Winged helix DNA-binding domain"/>
    <property type="match status" value="1"/>
</dbReference>
<dbReference type="EC" id="3.2.1.3" evidence="3"/>
<dbReference type="PRINTS" id="PR00736">
    <property type="entry name" value="GLHYDRLASE15"/>
</dbReference>
<evidence type="ECO:0000259" key="17">
    <source>
        <dbReference type="PROSITE" id="PS51166"/>
    </source>
</evidence>
<keyword evidence="10" id="KW-0624">Polysaccharide degradation</keyword>
<evidence type="ECO:0000256" key="1">
    <source>
        <dbReference type="ARBA" id="ARBA00001863"/>
    </source>
</evidence>
<dbReference type="SUPFAM" id="SSF48208">
    <property type="entry name" value="Six-hairpin glycosidases"/>
    <property type="match status" value="1"/>
</dbReference>
<evidence type="ECO:0000256" key="10">
    <source>
        <dbReference type="ARBA" id="ARBA00023326"/>
    </source>
</evidence>
<gene>
    <name evidence="18" type="ORF">CTheo_7179</name>
</gene>
<dbReference type="InterPro" id="IPR012341">
    <property type="entry name" value="6hp_glycosidase-like_sf"/>
</dbReference>
<feature type="signal peptide" evidence="15">
    <location>
        <begin position="1"/>
        <end position="15"/>
    </location>
</feature>
<feature type="compositionally biased region" description="Basic residues" evidence="14">
    <location>
        <begin position="865"/>
        <end position="880"/>
    </location>
</feature>
<evidence type="ECO:0000313" key="18">
    <source>
        <dbReference type="EMBL" id="KAB5589381.1"/>
    </source>
</evidence>
<feature type="domain" description="CBM20" evidence="17">
    <location>
        <begin position="589"/>
        <end position="692"/>
    </location>
</feature>
<evidence type="ECO:0000256" key="9">
    <source>
        <dbReference type="ARBA" id="ARBA00023295"/>
    </source>
</evidence>
<dbReference type="GO" id="GO:0000324">
    <property type="term" value="C:fungal-type vacuole"/>
    <property type="evidence" value="ECO:0007669"/>
    <property type="project" value="TreeGrafter"/>
</dbReference>
<dbReference type="InterPro" id="IPR013784">
    <property type="entry name" value="Carb-bd-like_fold"/>
</dbReference>
<evidence type="ECO:0000259" key="16">
    <source>
        <dbReference type="PROSITE" id="PS50961"/>
    </source>
</evidence>
<evidence type="ECO:0000256" key="8">
    <source>
        <dbReference type="ARBA" id="ARBA00023277"/>
    </source>
</evidence>
<keyword evidence="4 15" id="KW-0732">Signal</keyword>
<keyword evidence="8" id="KW-0119">Carbohydrate metabolism</keyword>
<evidence type="ECO:0000256" key="13">
    <source>
        <dbReference type="PROSITE-ProRule" id="PRU00332"/>
    </source>
</evidence>
<dbReference type="GO" id="GO:0000272">
    <property type="term" value="P:polysaccharide catabolic process"/>
    <property type="evidence" value="ECO:0007669"/>
    <property type="project" value="UniProtKB-KW"/>
</dbReference>
<protein>
    <recommendedName>
        <fullName evidence="3">glucan 1,4-alpha-glucosidase</fullName>
        <ecNumber evidence="3">3.2.1.3</ecNumber>
    </recommendedName>
    <alternativeName>
        <fullName evidence="12">1,4-alpha-D-glucan glucohydrolase</fullName>
    </alternativeName>
    <alternativeName>
        <fullName evidence="11">Glucan 1,4-alpha-glucosidase</fullName>
    </alternativeName>
</protein>
<feature type="compositionally biased region" description="Low complexity" evidence="14">
    <location>
        <begin position="773"/>
        <end position="787"/>
    </location>
</feature>
<dbReference type="InterPro" id="IPR046966">
    <property type="entry name" value="Glucoamylase_active_site"/>
</dbReference>
<reference evidence="18 19" key="1">
    <citation type="journal article" date="2019" name="Fungal Biol. Biotechnol.">
        <title>Draft genome sequence of fastidious pathogen Ceratobasidium theobromae, which causes vascular-streak dieback in Theobroma cacao.</title>
        <authorList>
            <person name="Ali S.S."/>
            <person name="Asman A."/>
            <person name="Shao J."/>
            <person name="Firmansyah A.P."/>
            <person name="Susilo A.W."/>
            <person name="Rosmana A."/>
            <person name="McMahon P."/>
            <person name="Junaid M."/>
            <person name="Guest D."/>
            <person name="Kheng T.Y."/>
            <person name="Meinhardt L.W."/>
            <person name="Bailey B.A."/>
        </authorList>
    </citation>
    <scope>NUCLEOTIDE SEQUENCE [LARGE SCALE GENOMIC DNA]</scope>
    <source>
        <strain evidence="18 19">CT2</strain>
    </source>
</reference>
<dbReference type="InterPro" id="IPR036390">
    <property type="entry name" value="WH_DNA-bd_sf"/>
</dbReference>
<keyword evidence="19" id="KW-1185">Reference proteome</keyword>
<feature type="domain" description="CBM20" evidence="17">
    <location>
        <begin position="495"/>
        <end position="589"/>
    </location>
</feature>
<comment type="caution">
    <text evidence="18">The sequence shown here is derived from an EMBL/GenBank/DDBJ whole genome shotgun (WGS) entry which is preliminary data.</text>
</comment>
<dbReference type="PROSITE" id="PS51166">
    <property type="entry name" value="CBM20"/>
    <property type="match status" value="3"/>
</dbReference>
<dbReference type="AlphaFoldDB" id="A0A5N5QD44"/>
<organism evidence="18 19">
    <name type="scientific">Ceratobasidium theobromae</name>
    <dbReference type="NCBI Taxonomy" id="1582974"/>
    <lineage>
        <taxon>Eukaryota</taxon>
        <taxon>Fungi</taxon>
        <taxon>Dikarya</taxon>
        <taxon>Basidiomycota</taxon>
        <taxon>Agaricomycotina</taxon>
        <taxon>Agaricomycetes</taxon>
        <taxon>Cantharellales</taxon>
        <taxon>Ceratobasidiaceae</taxon>
        <taxon>Ceratobasidium</taxon>
    </lineage>
</organism>
<evidence type="ECO:0000256" key="7">
    <source>
        <dbReference type="ARBA" id="ARBA00023180"/>
    </source>
</evidence>
<evidence type="ECO:0000256" key="12">
    <source>
        <dbReference type="ARBA" id="ARBA00033473"/>
    </source>
</evidence>
<dbReference type="InterPro" id="IPR036388">
    <property type="entry name" value="WH-like_DNA-bd_sf"/>
</dbReference>
<feature type="domain" description="HTH La-type RNA-binding" evidence="16">
    <location>
        <begin position="923"/>
        <end position="1012"/>
    </location>
</feature>
<dbReference type="PANTHER" id="PTHR31616">
    <property type="entry name" value="TREHALASE"/>
    <property type="match status" value="1"/>
</dbReference>
<evidence type="ECO:0000313" key="19">
    <source>
        <dbReference type="Proteomes" id="UP000383932"/>
    </source>
</evidence>
<dbReference type="InterPro" id="IPR011613">
    <property type="entry name" value="GH15-like"/>
</dbReference>
<feature type="domain" description="CBM20" evidence="17">
    <location>
        <begin position="682"/>
        <end position="779"/>
    </location>
</feature>
<dbReference type="EMBL" id="SSOP01000278">
    <property type="protein sequence ID" value="KAB5589381.1"/>
    <property type="molecule type" value="Genomic_DNA"/>
</dbReference>
<dbReference type="PROSITE" id="PS00820">
    <property type="entry name" value="GLUCOAMYLASE"/>
    <property type="match status" value="1"/>
</dbReference>
<comment type="catalytic activity">
    <reaction evidence="1">
        <text>Hydrolysis of terminal (1-&gt;4)-linked alpha-D-glucose residues successively from non-reducing ends of the chains with release of beta-D-glucose.</text>
        <dbReference type="EC" id="3.2.1.3"/>
    </reaction>
</comment>
<dbReference type="GO" id="GO:0003723">
    <property type="term" value="F:RNA binding"/>
    <property type="evidence" value="ECO:0007669"/>
    <property type="project" value="UniProtKB-UniRule"/>
</dbReference>
<evidence type="ECO:0000256" key="6">
    <source>
        <dbReference type="ARBA" id="ARBA00022884"/>
    </source>
</evidence>
<dbReference type="Gene3D" id="1.50.10.10">
    <property type="match status" value="1"/>
</dbReference>
<feature type="region of interest" description="Disordered" evidence="14">
    <location>
        <begin position="752"/>
        <end position="821"/>
    </location>
</feature>
<dbReference type="Pfam" id="PF00686">
    <property type="entry name" value="CBM_20"/>
    <property type="match status" value="3"/>
</dbReference>
<dbReference type="FunFam" id="1.50.10.10:FF:000018">
    <property type="entry name" value="Glucoamylase"/>
    <property type="match status" value="1"/>
</dbReference>
<dbReference type="InterPro" id="IPR000165">
    <property type="entry name" value="Glucoamylase"/>
</dbReference>
<dbReference type="Gene3D" id="2.60.40.10">
    <property type="entry name" value="Immunoglobulins"/>
    <property type="match status" value="3"/>
</dbReference>
<proteinExistence type="inferred from homology"/>
<feature type="chain" id="PRO_5024314476" description="glucan 1,4-alpha-glucosidase" evidence="15">
    <location>
        <begin position="16"/>
        <end position="1032"/>
    </location>
</feature>
<evidence type="ECO:0000256" key="2">
    <source>
        <dbReference type="ARBA" id="ARBA00006188"/>
    </source>
</evidence>
<sequence length="1032" mass="112962">MRFAILVLLAGSAAAQLDIMAANWVQRSPVDSFQVSEYPIAKQGILDNIGGGSKSRGANKGVVIAAPSDEPDYVYTWTRDSALTFKVLVDLYVAGRDDSLGQGIQDWIASQQKLQQVENPSGTVDTGGLGEPKFHINETAFTGSWGRPQPDGPPLRAVTMITFANHQLKMGNRAYVESIWPSIKLDLDYTTRLWNTTGYDLWEEVLGSSFFTLAAGHRALRQGAAIAKTLGQHDLAKAYTTQATNILCFLQVSRAHVQDASNGVQSFWSPEKSAIVSNINGGESRSGLDGNSILTSVHQFDPEAGCEADTFQPCSDRALRNHKTVVDSFRSVYAINANVSAGGAVAIGRYAEDVFQGGNPWYLVTFAAAEQLYYATYQWVRHGKIPITWTSLPFFQQVYPNARVGTHSVWSSQGIGILRAVRKYADGFVEVNQKYAGAGGALSEQFDRGTGAPKSAPDLTWSYASALTAFDARMWRVPGSWGAKGLKAPSGQCVGQAIPRVSTTFNVESDSPNVYLVGQLTELGAWDPAKAILMNGTRPSWSVRVDLPASRVFEYKYLRKNEAVSWEPDNRRASTSASGTVVLNDTWRGESFDKVPVTFNLVSHFANAYVVGGDTALGDWDAAKAVAMNGSNPNWSATVEIPAAKTFEFKFIRRNADGSVWWQPDPNQNATAPATVNAVWPGDAKVPVTFSLVANASSAYVVGQLHELGEWDPARAVMMNGSAPNWSATIELPVSAFEFKFLRRNGGEIEWEADPNRRGSAESGTIGEWRQSPPVAARRPLPAATTPFGTTHSPASPPPDSHPRPDPAPRQPGRFGVAVGVPPEERAARRLAARRPLSTADDIEDDWAADGRWIFGAVARGSRPNVRRGMRGRGMRRGRGQFRSSPADQEPMLPYVQPYYYPMWYPPYPPMAAPSPVPLTVLPYMLDPLRYYVLGQIEYYFSVQNMCQDLYLRQQMDTHGWIPIATVCSFNRLRTLTHDPLLVRDVMQLSSLVEVSPDGEKARMANGVWTTFVLPDAPQEKSALGLVGVHPN</sequence>
<keyword evidence="5" id="KW-0378">Hydrolase</keyword>
<name>A0A5N5QD44_9AGAM</name>
<keyword evidence="9" id="KW-0326">Glycosidase</keyword>
<comment type="similarity">
    <text evidence="2">Belongs to the glycosyl hydrolase 15 family.</text>
</comment>
<dbReference type="GO" id="GO:0004339">
    <property type="term" value="F:glucan 1,4-alpha-glucosidase activity"/>
    <property type="evidence" value="ECO:0007669"/>
    <property type="project" value="UniProtKB-EC"/>
</dbReference>
<dbReference type="Pfam" id="PF05383">
    <property type="entry name" value="La"/>
    <property type="match status" value="1"/>
</dbReference>
<dbReference type="InterPro" id="IPR013783">
    <property type="entry name" value="Ig-like_fold"/>
</dbReference>
<evidence type="ECO:0000256" key="5">
    <source>
        <dbReference type="ARBA" id="ARBA00022801"/>
    </source>
</evidence>
<evidence type="ECO:0000256" key="14">
    <source>
        <dbReference type="SAM" id="MobiDB-lite"/>
    </source>
</evidence>
<dbReference type="InterPro" id="IPR006630">
    <property type="entry name" value="La_HTH"/>
</dbReference>
<evidence type="ECO:0000256" key="15">
    <source>
        <dbReference type="SAM" id="SignalP"/>
    </source>
</evidence>
<keyword evidence="6 13" id="KW-0694">RNA-binding</keyword>
<dbReference type="CDD" id="cd07323">
    <property type="entry name" value="LAM"/>
    <property type="match status" value="1"/>
</dbReference>
<dbReference type="SUPFAM" id="SSF49452">
    <property type="entry name" value="Starch-binding domain-like"/>
    <property type="match status" value="3"/>
</dbReference>
<dbReference type="PANTHER" id="PTHR31616:SF12">
    <property type="entry name" value="GLUCOAMYLASE"/>
    <property type="match status" value="1"/>
</dbReference>
<accession>A0A5N5QD44</accession>
<evidence type="ECO:0000256" key="11">
    <source>
        <dbReference type="ARBA" id="ARBA00033442"/>
    </source>
</evidence>
<dbReference type="OrthoDB" id="6123450at2759"/>
<dbReference type="SMART" id="SM01065">
    <property type="entry name" value="CBM_2"/>
    <property type="match status" value="3"/>
</dbReference>